<evidence type="ECO:0000313" key="2">
    <source>
        <dbReference type="EMBL" id="MBP2623948.1"/>
    </source>
</evidence>
<gene>
    <name evidence="2" type="ORF">C4K46_08360</name>
</gene>
<proteinExistence type="predicted"/>
<comment type="caution">
    <text evidence="2">The sequence shown here is derived from an EMBL/GenBank/DDBJ whole genome shotgun (WGS) entry which is preliminary data.</text>
</comment>
<evidence type="ECO:0000313" key="3">
    <source>
        <dbReference type="Proteomes" id="UP001519296"/>
    </source>
</evidence>
<organism evidence="2 3">
    <name type="scientific">Streptococcus oricebi</name>
    <dbReference type="NCBI Taxonomy" id="1547447"/>
    <lineage>
        <taxon>Bacteria</taxon>
        <taxon>Bacillati</taxon>
        <taxon>Bacillota</taxon>
        <taxon>Bacilli</taxon>
        <taxon>Lactobacillales</taxon>
        <taxon>Streptococcaceae</taxon>
        <taxon>Streptococcus</taxon>
    </lineage>
</organism>
<dbReference type="EMBL" id="PRDG01000005">
    <property type="protein sequence ID" value="MBP2623948.1"/>
    <property type="molecule type" value="Genomic_DNA"/>
</dbReference>
<protein>
    <submittedName>
        <fullName evidence="2">Uncharacterized protein</fullName>
    </submittedName>
</protein>
<keyword evidence="1" id="KW-0812">Transmembrane</keyword>
<name>A0ABS5B536_9STRE</name>
<dbReference type="Proteomes" id="UP001519296">
    <property type="component" value="Unassembled WGS sequence"/>
</dbReference>
<reference evidence="2 3" key="1">
    <citation type="submission" date="2018-02" db="EMBL/GenBank/DDBJ databases">
        <title>Draft genome sequence of Streptococcus oricebi CCUG 70868T type strain.</title>
        <authorList>
            <person name="Mendez V."/>
            <person name="Salva-Serra F."/>
            <person name="Jaen-Luchoro D."/>
            <person name="Gonzales-Siles L."/>
            <person name="Karlsson R."/>
            <person name="Engstrom-Jakobsson H."/>
            <person name="Busquets A."/>
            <person name="Gomila M."/>
            <person name="Pineiro-Iglesias B."/>
            <person name="Bennasar-Figueras A."/>
            <person name="Seeger M."/>
            <person name="Moore E."/>
        </authorList>
    </citation>
    <scope>NUCLEOTIDE SEQUENCE [LARGE SCALE GENOMIC DNA]</scope>
    <source>
        <strain evidence="2 3">CCUG 70868</strain>
    </source>
</reference>
<keyword evidence="3" id="KW-1185">Reference proteome</keyword>
<keyword evidence="1" id="KW-0472">Membrane</keyword>
<accession>A0ABS5B536</accession>
<feature type="transmembrane region" description="Helical" evidence="1">
    <location>
        <begin position="12"/>
        <end position="32"/>
    </location>
</feature>
<sequence>MVENIEDPIGTLIFFGGLFLLVLLYGFLKALLLHRRARRKARQRREDDLVLAYLAWVQEQEQEARRARIAQARKQATPSFQDFDLSHLHS</sequence>
<dbReference type="RefSeq" id="WP_209628468.1">
    <property type="nucleotide sequence ID" value="NZ_PRDG01000005.1"/>
</dbReference>
<evidence type="ECO:0000256" key="1">
    <source>
        <dbReference type="SAM" id="Phobius"/>
    </source>
</evidence>
<keyword evidence="1" id="KW-1133">Transmembrane helix</keyword>